<sequence length="271" mass="29294">MKKTAAGANFVRYALGDLTIVALRDGYVDMPPSRLRQRGDRPFEKLPPQVALVDGKLRLSVNAFLILDGQRRILVDAGAGNAWDPTMGLLPRALEEAGVDVASIDTFALTHTHLDHVAGLVADDGSDLLPNLQHLWVPEQEVPHFKGSARLANLHSRVQGFADGHAVSDNVVSVHAPGHEVGHSGFMVSSTAGKLLIWGDIVHVPSIQFDHPALTWEFDGNQDQARETRMRMLALAAAPDTYVAGAHLDFPGVGKVMKSGGSYRYLSFDAL</sequence>
<organism evidence="6 7">
    <name type="scientific">Bordetella genomosp. 13</name>
    <dbReference type="NCBI Taxonomy" id="463040"/>
    <lineage>
        <taxon>Bacteria</taxon>
        <taxon>Pseudomonadati</taxon>
        <taxon>Pseudomonadota</taxon>
        <taxon>Betaproteobacteria</taxon>
        <taxon>Burkholderiales</taxon>
        <taxon>Alcaligenaceae</taxon>
        <taxon>Bordetella</taxon>
    </lineage>
</organism>
<dbReference type="CDD" id="cd07720">
    <property type="entry name" value="OPHC2-like_MBL-fold"/>
    <property type="match status" value="1"/>
</dbReference>
<dbReference type="STRING" id="463040.CAL15_05035"/>
<dbReference type="RefSeq" id="WP_086077576.1">
    <property type="nucleotide sequence ID" value="NZ_CP021111.1"/>
</dbReference>
<dbReference type="AlphaFoldDB" id="A0A1W6Z8V5"/>
<dbReference type="Gene3D" id="3.60.15.10">
    <property type="entry name" value="Ribonuclease Z/Hydroxyacylglutathione hydrolase-like"/>
    <property type="match status" value="1"/>
</dbReference>
<dbReference type="KEGG" id="bgm:CAL15_05035"/>
<evidence type="ECO:0000313" key="7">
    <source>
        <dbReference type="Proteomes" id="UP000194161"/>
    </source>
</evidence>
<evidence type="ECO:0000256" key="4">
    <source>
        <dbReference type="ARBA" id="ARBA00022833"/>
    </source>
</evidence>
<evidence type="ECO:0000256" key="1">
    <source>
        <dbReference type="ARBA" id="ARBA00007749"/>
    </source>
</evidence>
<comment type="similarity">
    <text evidence="1">Belongs to the metallo-beta-lactamase superfamily.</text>
</comment>
<dbReference type="SUPFAM" id="SSF56281">
    <property type="entry name" value="Metallo-hydrolase/oxidoreductase"/>
    <property type="match status" value="1"/>
</dbReference>
<keyword evidence="2" id="KW-0479">Metal-binding</keyword>
<dbReference type="InterPro" id="IPR036866">
    <property type="entry name" value="RibonucZ/Hydroxyglut_hydro"/>
</dbReference>
<evidence type="ECO:0000313" key="6">
    <source>
        <dbReference type="EMBL" id="ARP93803.1"/>
    </source>
</evidence>
<evidence type="ECO:0000256" key="3">
    <source>
        <dbReference type="ARBA" id="ARBA00022801"/>
    </source>
</evidence>
<dbReference type="PANTHER" id="PTHR42978:SF6">
    <property type="entry name" value="QUORUM-QUENCHING LACTONASE YTNP-RELATED"/>
    <property type="match status" value="1"/>
</dbReference>
<keyword evidence="3 6" id="KW-0378">Hydrolase</keyword>
<dbReference type="Proteomes" id="UP000194161">
    <property type="component" value="Chromosome"/>
</dbReference>
<protein>
    <submittedName>
        <fullName evidence="6">MBL fold metallo-hydrolase</fullName>
    </submittedName>
</protein>
<dbReference type="Pfam" id="PF00753">
    <property type="entry name" value="Lactamase_B"/>
    <property type="match status" value="1"/>
</dbReference>
<dbReference type="InterPro" id="IPR051013">
    <property type="entry name" value="MBL_superfamily_lactonases"/>
</dbReference>
<gene>
    <name evidence="6" type="ORF">CAL15_05035</name>
</gene>
<keyword evidence="4" id="KW-0862">Zinc</keyword>
<dbReference type="EMBL" id="CP021111">
    <property type="protein sequence ID" value="ARP93803.1"/>
    <property type="molecule type" value="Genomic_DNA"/>
</dbReference>
<evidence type="ECO:0000259" key="5">
    <source>
        <dbReference type="SMART" id="SM00849"/>
    </source>
</evidence>
<dbReference type="InterPro" id="IPR001279">
    <property type="entry name" value="Metallo-B-lactamas"/>
</dbReference>
<dbReference type="GO" id="GO:0016787">
    <property type="term" value="F:hydrolase activity"/>
    <property type="evidence" value="ECO:0007669"/>
    <property type="project" value="UniProtKB-KW"/>
</dbReference>
<dbReference type="GO" id="GO:0046872">
    <property type="term" value="F:metal ion binding"/>
    <property type="evidence" value="ECO:0007669"/>
    <property type="project" value="UniProtKB-KW"/>
</dbReference>
<reference evidence="6 7" key="1">
    <citation type="submission" date="2017-05" db="EMBL/GenBank/DDBJ databases">
        <title>Complete and WGS of Bordetella genogroups.</title>
        <authorList>
            <person name="Spilker T."/>
            <person name="LiPuma J."/>
        </authorList>
    </citation>
    <scope>NUCLEOTIDE SEQUENCE [LARGE SCALE GENOMIC DNA]</scope>
    <source>
        <strain evidence="6 7">AU7206</strain>
    </source>
</reference>
<dbReference type="PANTHER" id="PTHR42978">
    <property type="entry name" value="QUORUM-QUENCHING LACTONASE YTNP-RELATED-RELATED"/>
    <property type="match status" value="1"/>
</dbReference>
<name>A0A1W6Z8V5_9BORD</name>
<dbReference type="SMART" id="SM00849">
    <property type="entry name" value="Lactamase_B"/>
    <property type="match status" value="1"/>
</dbReference>
<keyword evidence="7" id="KW-1185">Reference proteome</keyword>
<feature type="domain" description="Metallo-beta-lactamase" evidence="5">
    <location>
        <begin position="60"/>
        <end position="247"/>
    </location>
</feature>
<dbReference type="OrthoDB" id="5443440at2"/>
<accession>A0A1W6Z8V5</accession>
<evidence type="ECO:0000256" key="2">
    <source>
        <dbReference type="ARBA" id="ARBA00022723"/>
    </source>
</evidence>
<proteinExistence type="inferred from homology"/>